<gene>
    <name evidence="1" type="ORF">AMECASPLE_025612</name>
</gene>
<keyword evidence="2" id="KW-1185">Reference proteome</keyword>
<dbReference type="Proteomes" id="UP001469553">
    <property type="component" value="Unassembled WGS sequence"/>
</dbReference>
<sequence>MSAVDHFRPEMVLAQIMFRRRPSKDCTSCCNSRSTTFHRSTGSSWLTFPPSRTCTSLGSEKGQLTSLQTPHILDTNCLDVYLQVDATKRAKTNGHRHDFFP</sequence>
<dbReference type="EMBL" id="JAHRIP010077771">
    <property type="protein sequence ID" value="MEQ2311926.1"/>
    <property type="molecule type" value="Genomic_DNA"/>
</dbReference>
<reference evidence="1 2" key="1">
    <citation type="submission" date="2021-06" db="EMBL/GenBank/DDBJ databases">
        <authorList>
            <person name="Palmer J.M."/>
        </authorList>
    </citation>
    <scope>NUCLEOTIDE SEQUENCE [LARGE SCALE GENOMIC DNA]</scope>
    <source>
        <strain evidence="1 2">AS_MEX2019</strain>
        <tissue evidence="1">Muscle</tissue>
    </source>
</reference>
<evidence type="ECO:0000313" key="2">
    <source>
        <dbReference type="Proteomes" id="UP001469553"/>
    </source>
</evidence>
<accession>A0ABV1A2Q1</accession>
<organism evidence="1 2">
    <name type="scientific">Ameca splendens</name>
    <dbReference type="NCBI Taxonomy" id="208324"/>
    <lineage>
        <taxon>Eukaryota</taxon>
        <taxon>Metazoa</taxon>
        <taxon>Chordata</taxon>
        <taxon>Craniata</taxon>
        <taxon>Vertebrata</taxon>
        <taxon>Euteleostomi</taxon>
        <taxon>Actinopterygii</taxon>
        <taxon>Neopterygii</taxon>
        <taxon>Teleostei</taxon>
        <taxon>Neoteleostei</taxon>
        <taxon>Acanthomorphata</taxon>
        <taxon>Ovalentaria</taxon>
        <taxon>Atherinomorphae</taxon>
        <taxon>Cyprinodontiformes</taxon>
        <taxon>Goodeidae</taxon>
        <taxon>Ameca</taxon>
    </lineage>
</organism>
<name>A0ABV1A2Q1_9TELE</name>
<comment type="caution">
    <text evidence="1">The sequence shown here is derived from an EMBL/GenBank/DDBJ whole genome shotgun (WGS) entry which is preliminary data.</text>
</comment>
<proteinExistence type="predicted"/>
<evidence type="ECO:0000313" key="1">
    <source>
        <dbReference type="EMBL" id="MEQ2311926.1"/>
    </source>
</evidence>
<protein>
    <submittedName>
        <fullName evidence="1">Uncharacterized protein</fullName>
    </submittedName>
</protein>